<sequence>MESSARRAARRARHAELLLPEDSALARALVGFVVPRGLGTSTARVGRGMGGFHSREAGVPTAETGCGVCDALCRG</sequence>
<dbReference type="EMBL" id="OX596101">
    <property type="protein sequence ID" value="CAI9696703.1"/>
    <property type="molecule type" value="Genomic_DNA"/>
</dbReference>
<dbReference type="Proteomes" id="UP001162501">
    <property type="component" value="Chromosome 17"/>
</dbReference>
<reference evidence="1" key="1">
    <citation type="submission" date="2023-05" db="EMBL/GenBank/DDBJ databases">
        <authorList>
            <consortium name="ELIXIR-Norway"/>
        </authorList>
    </citation>
    <scope>NUCLEOTIDE SEQUENCE</scope>
</reference>
<evidence type="ECO:0000313" key="2">
    <source>
        <dbReference type="Proteomes" id="UP001162501"/>
    </source>
</evidence>
<gene>
    <name evidence="1" type="ORF">MRATA1EN3_LOCUS7916</name>
</gene>
<protein>
    <submittedName>
        <fullName evidence="1">Uncharacterized protein</fullName>
    </submittedName>
</protein>
<name>A0ACB0E8B8_RANTA</name>
<evidence type="ECO:0000313" key="1">
    <source>
        <dbReference type="EMBL" id="CAI9696703.1"/>
    </source>
</evidence>
<proteinExistence type="predicted"/>
<accession>A0ACB0E8B8</accession>
<organism evidence="1 2">
    <name type="scientific">Rangifer tarandus platyrhynchus</name>
    <name type="common">Svalbard reindeer</name>
    <dbReference type="NCBI Taxonomy" id="3082113"/>
    <lineage>
        <taxon>Eukaryota</taxon>
        <taxon>Metazoa</taxon>
        <taxon>Chordata</taxon>
        <taxon>Craniata</taxon>
        <taxon>Vertebrata</taxon>
        <taxon>Euteleostomi</taxon>
        <taxon>Mammalia</taxon>
        <taxon>Eutheria</taxon>
        <taxon>Laurasiatheria</taxon>
        <taxon>Artiodactyla</taxon>
        <taxon>Ruminantia</taxon>
        <taxon>Pecora</taxon>
        <taxon>Cervidae</taxon>
        <taxon>Odocoileinae</taxon>
        <taxon>Rangifer</taxon>
    </lineage>
</organism>